<gene>
    <name evidence="2" type="ORF">APAC_1969</name>
</gene>
<evidence type="ECO:0000313" key="2">
    <source>
        <dbReference type="EMBL" id="QEP35041.1"/>
    </source>
</evidence>
<dbReference type="InterPro" id="IPR041578">
    <property type="entry name" value="PIN_8"/>
</dbReference>
<keyword evidence="3" id="KW-1185">Reference proteome</keyword>
<name>A0A5C2H7V7_9BACT</name>
<dbReference type="EMBL" id="CP035928">
    <property type="protein sequence ID" value="QEP35041.1"/>
    <property type="molecule type" value="Genomic_DNA"/>
</dbReference>
<accession>A0A5C2H7V7</accession>
<feature type="domain" description="PIN like" evidence="1">
    <location>
        <begin position="20"/>
        <end position="264"/>
    </location>
</feature>
<proteinExistence type="predicted"/>
<evidence type="ECO:0000313" key="3">
    <source>
        <dbReference type="Proteomes" id="UP000322726"/>
    </source>
</evidence>
<protein>
    <recommendedName>
        <fullName evidence="1">PIN like domain-containing protein</fullName>
    </recommendedName>
</protein>
<sequence>MIDNYKMTEKREEELWGKAIFVFDSSALLDLYYLPQKTRKKLYNEVFEKIPDRFWIPAHVQFEYLKNREKIIKKPIAEKFIPLEDEVKRTTTKVNDILKHVTSIVDKTKKDDRHPHVEQTKISIFVDEINKFIQKSKDFEKEFLIQVESAKNDVLSVEDNDDIFDAIEKYFKIGPEFTFNQIMEITTEGKHRYEFKIPPGYGDYYKKEKKGIQIFGDLIIWKQIIEYSKEKKLPIIFITNDISKDDDWCYLDKNKKIISPREELIKELYDSSKVKFWIYSQPDFLYKANKYLQSTIEKTSIQNALLMLSQRNKRQSFLRYKCSQCNSINTVYKNDLDLDFECVASDDHNMGSENQYEAREYFECDCGNNIEAIFTVWEYPVGIHNYDSIELYGGDLIDSFPFTINFFNEEEREEIECDICGSECDRDNMIYMEDVGYICPNHEINPQNKHHND</sequence>
<dbReference type="OrthoDB" id="5514187at2"/>
<dbReference type="Pfam" id="PF18476">
    <property type="entry name" value="PIN_8"/>
    <property type="match status" value="1"/>
</dbReference>
<dbReference type="RefSeq" id="WP_130233948.1">
    <property type="nucleotide sequence ID" value="NZ_CP035928.1"/>
</dbReference>
<dbReference type="Proteomes" id="UP000322726">
    <property type="component" value="Chromosome"/>
</dbReference>
<reference evidence="2 3" key="3">
    <citation type="submission" date="2019-09" db="EMBL/GenBank/DDBJ databases">
        <title>Taxonomic note: a critical rebuttal of the proposed division of the genus Arcobacter into six genera, emended descriptions of Arcobacter anaerophilus and the genus Arcobacter, and an assessment of genus-level boundaries for Epsilonproteobacteria using in silico genomic comparator tools.</title>
        <authorList>
            <person name="On S.L.W."/>
            <person name="Miller W.G."/>
            <person name="Biggs P."/>
            <person name="Cornelius A."/>
            <person name="Vandamme P."/>
        </authorList>
    </citation>
    <scope>NUCLEOTIDE SEQUENCE [LARGE SCALE GENOMIC DNA]</scope>
    <source>
        <strain evidence="2 3">LMG 26638</strain>
    </source>
</reference>
<dbReference type="AlphaFoldDB" id="A0A5C2H7V7"/>
<reference evidence="2 3" key="1">
    <citation type="submission" date="2019-09" db="EMBL/GenBank/DDBJ databases">
        <title>Complete genome sequencing of four Arcobacter species reveals a diverse suite of mobile elements.</title>
        <authorList>
            <person name="Miller W.G."/>
            <person name="Yee E."/>
            <person name="Bono J.L."/>
        </authorList>
    </citation>
    <scope>NUCLEOTIDE SEQUENCE [LARGE SCALE GENOMIC DNA]</scope>
    <source>
        <strain evidence="2 3">LMG 26638</strain>
    </source>
</reference>
<reference evidence="3" key="2">
    <citation type="submission" date="2019-09" db="EMBL/GenBank/DDBJ databases">
        <title>Complete genome sequencing of four Arcobacter species reveals a diverse suite of mobile elements.</title>
        <authorList>
            <person name="On S.L.W."/>
            <person name="Miller W.G."/>
            <person name="Biggs P."/>
            <person name="Cornelius A."/>
            <person name="Vandamme P."/>
        </authorList>
    </citation>
    <scope>NUCLEOTIDE SEQUENCE [LARGE SCALE GENOMIC DNA]</scope>
    <source>
        <strain evidence="3">LMG 26638</strain>
    </source>
</reference>
<dbReference type="KEGG" id="apai:APAC_1969"/>
<evidence type="ECO:0000259" key="1">
    <source>
        <dbReference type="Pfam" id="PF18476"/>
    </source>
</evidence>
<organism evidence="2 3">
    <name type="scientific">Malaciobacter pacificus</name>
    <dbReference type="NCBI Taxonomy" id="1080223"/>
    <lineage>
        <taxon>Bacteria</taxon>
        <taxon>Pseudomonadati</taxon>
        <taxon>Campylobacterota</taxon>
        <taxon>Epsilonproteobacteria</taxon>
        <taxon>Campylobacterales</taxon>
        <taxon>Arcobacteraceae</taxon>
        <taxon>Malaciobacter</taxon>
    </lineage>
</organism>